<sequence length="288" mass="32277">MEQHFCLFKNFLFFSEQEKVALAKHTLLLVSNLDLSIARFIGSSDPSNVLLIWLIRNLLKAQDEEIQNIQLSFSSPELWTNIKTSKLEDTTNINNTSISNTKYDSKYSDVPSQIGIIPKTGKDPPPKDTQHVDDVIIDTTTEVPVPFINKNMDNTETRLSYVQDQTRDHIKLLLPKEHVSIATPMQDITLLAPINVTTNNYNPIKDSDLPSSSDSPLTSSSIIPMDTSSSNDTLLKKANKKKKKKSTQDLVTIETPADDPLHVPTDMLIDVTEYISALPDTTSYKETT</sequence>
<proteinExistence type="predicted"/>
<name>A0A397TCR4_9GLOM</name>
<keyword evidence="3" id="KW-1185">Reference proteome</keyword>
<dbReference type="AlphaFoldDB" id="A0A397TCR4"/>
<accession>A0A397TCR4</accession>
<organism evidence="2 3">
    <name type="scientific">Glomus cerebriforme</name>
    <dbReference type="NCBI Taxonomy" id="658196"/>
    <lineage>
        <taxon>Eukaryota</taxon>
        <taxon>Fungi</taxon>
        <taxon>Fungi incertae sedis</taxon>
        <taxon>Mucoromycota</taxon>
        <taxon>Glomeromycotina</taxon>
        <taxon>Glomeromycetes</taxon>
        <taxon>Glomerales</taxon>
        <taxon>Glomeraceae</taxon>
        <taxon>Glomus</taxon>
    </lineage>
</organism>
<feature type="region of interest" description="Disordered" evidence="1">
    <location>
        <begin position="205"/>
        <end position="263"/>
    </location>
</feature>
<evidence type="ECO:0000313" key="3">
    <source>
        <dbReference type="Proteomes" id="UP000265703"/>
    </source>
</evidence>
<feature type="compositionally biased region" description="Low complexity" evidence="1">
    <location>
        <begin position="209"/>
        <end position="230"/>
    </location>
</feature>
<protein>
    <submittedName>
        <fullName evidence="2">Uncharacterized protein</fullName>
    </submittedName>
</protein>
<dbReference type="EMBL" id="QKYT01000057">
    <property type="protein sequence ID" value="RIA95692.1"/>
    <property type="molecule type" value="Genomic_DNA"/>
</dbReference>
<gene>
    <name evidence="2" type="ORF">C1645_733901</name>
</gene>
<comment type="caution">
    <text evidence="2">The sequence shown here is derived from an EMBL/GenBank/DDBJ whole genome shotgun (WGS) entry which is preliminary data.</text>
</comment>
<evidence type="ECO:0000313" key="2">
    <source>
        <dbReference type="EMBL" id="RIA95692.1"/>
    </source>
</evidence>
<evidence type="ECO:0000256" key="1">
    <source>
        <dbReference type="SAM" id="MobiDB-lite"/>
    </source>
</evidence>
<reference evidence="2 3" key="1">
    <citation type="submission" date="2018-06" db="EMBL/GenBank/DDBJ databases">
        <title>Comparative genomics reveals the genomic features of Rhizophagus irregularis, R. cerebriforme, R. diaphanum and Gigaspora rosea, and their symbiotic lifestyle signature.</title>
        <authorList>
            <person name="Morin E."/>
            <person name="San Clemente H."/>
            <person name="Chen E.C.H."/>
            <person name="De La Providencia I."/>
            <person name="Hainaut M."/>
            <person name="Kuo A."/>
            <person name="Kohler A."/>
            <person name="Murat C."/>
            <person name="Tang N."/>
            <person name="Roy S."/>
            <person name="Loubradou J."/>
            <person name="Henrissat B."/>
            <person name="Grigoriev I.V."/>
            <person name="Corradi N."/>
            <person name="Roux C."/>
            <person name="Martin F.M."/>
        </authorList>
    </citation>
    <scope>NUCLEOTIDE SEQUENCE [LARGE SCALE GENOMIC DNA]</scope>
    <source>
        <strain evidence="2 3">DAOM 227022</strain>
    </source>
</reference>
<dbReference type="Proteomes" id="UP000265703">
    <property type="component" value="Unassembled WGS sequence"/>
</dbReference>